<evidence type="ECO:0000313" key="2">
    <source>
        <dbReference type="Proteomes" id="UP000799423"/>
    </source>
</evidence>
<gene>
    <name evidence="1" type="ORF">T440DRAFT_6532</name>
</gene>
<name>A0A6A7BN09_9PLEO</name>
<proteinExistence type="predicted"/>
<protein>
    <submittedName>
        <fullName evidence="1">Uncharacterized protein</fullName>
    </submittedName>
</protein>
<accession>A0A6A7BN09</accession>
<sequence>MPDTSTTTTTTTTPTTITALDSISTSTSTSTLTPTPTLTSLTNPTSSLILTTAYFTAFGFHARLVHGCVTLFTGLGLGWGEAGIFVWGVECCDCF</sequence>
<dbReference type="Proteomes" id="UP000799423">
    <property type="component" value="Unassembled WGS sequence"/>
</dbReference>
<organism evidence="1 2">
    <name type="scientific">Plenodomus tracheiphilus IPT5</name>
    <dbReference type="NCBI Taxonomy" id="1408161"/>
    <lineage>
        <taxon>Eukaryota</taxon>
        <taxon>Fungi</taxon>
        <taxon>Dikarya</taxon>
        <taxon>Ascomycota</taxon>
        <taxon>Pezizomycotina</taxon>
        <taxon>Dothideomycetes</taxon>
        <taxon>Pleosporomycetidae</taxon>
        <taxon>Pleosporales</taxon>
        <taxon>Pleosporineae</taxon>
        <taxon>Leptosphaeriaceae</taxon>
        <taxon>Plenodomus</taxon>
    </lineage>
</organism>
<dbReference type="AlphaFoldDB" id="A0A6A7BN09"/>
<keyword evidence="2" id="KW-1185">Reference proteome</keyword>
<reference evidence="1" key="1">
    <citation type="submission" date="2020-01" db="EMBL/GenBank/DDBJ databases">
        <authorList>
            <consortium name="DOE Joint Genome Institute"/>
            <person name="Haridas S."/>
            <person name="Albert R."/>
            <person name="Binder M."/>
            <person name="Bloem J."/>
            <person name="Labutti K."/>
            <person name="Salamov A."/>
            <person name="Andreopoulos B."/>
            <person name="Baker S.E."/>
            <person name="Barry K."/>
            <person name="Bills G."/>
            <person name="Bluhm B.H."/>
            <person name="Cannon C."/>
            <person name="Castanera R."/>
            <person name="Culley D.E."/>
            <person name="Daum C."/>
            <person name="Ezra D."/>
            <person name="Gonzalez J.B."/>
            <person name="Henrissat B."/>
            <person name="Kuo A."/>
            <person name="Liang C."/>
            <person name="Lipzen A."/>
            <person name="Lutzoni F."/>
            <person name="Magnuson J."/>
            <person name="Mondo S."/>
            <person name="Nolan M."/>
            <person name="Ohm R."/>
            <person name="Pangilinan J."/>
            <person name="Park H.-J."/>
            <person name="Ramirez L."/>
            <person name="Alfaro M."/>
            <person name="Sun H."/>
            <person name="Tritt A."/>
            <person name="Yoshinaga Y."/>
            <person name="Zwiers L.-H."/>
            <person name="Turgeon B.G."/>
            <person name="Goodwin S.B."/>
            <person name="Spatafora J.W."/>
            <person name="Crous P.W."/>
            <person name="Grigoriev I.V."/>
        </authorList>
    </citation>
    <scope>NUCLEOTIDE SEQUENCE</scope>
    <source>
        <strain evidence="1">IPT5</strain>
    </source>
</reference>
<evidence type="ECO:0000313" key="1">
    <source>
        <dbReference type="EMBL" id="KAF2856704.1"/>
    </source>
</evidence>
<dbReference type="EMBL" id="MU006288">
    <property type="protein sequence ID" value="KAF2856704.1"/>
    <property type="molecule type" value="Genomic_DNA"/>
</dbReference>